<keyword evidence="2" id="KW-1185">Reference proteome</keyword>
<proteinExistence type="predicted"/>
<reference evidence="2" key="1">
    <citation type="journal article" date="2022" name="Mol. Ecol. Resour.">
        <title>The genomes of chicory, endive, great burdock and yacon provide insights into Asteraceae palaeo-polyploidization history and plant inulin production.</title>
        <authorList>
            <person name="Fan W."/>
            <person name="Wang S."/>
            <person name="Wang H."/>
            <person name="Wang A."/>
            <person name="Jiang F."/>
            <person name="Liu H."/>
            <person name="Zhao H."/>
            <person name="Xu D."/>
            <person name="Zhang Y."/>
        </authorList>
    </citation>
    <scope>NUCLEOTIDE SEQUENCE [LARGE SCALE GENOMIC DNA]</scope>
    <source>
        <strain evidence="2">cv. Punajuju</strain>
    </source>
</reference>
<evidence type="ECO:0000313" key="2">
    <source>
        <dbReference type="Proteomes" id="UP001055811"/>
    </source>
</evidence>
<dbReference type="EMBL" id="CM042011">
    <property type="protein sequence ID" value="KAI3763737.1"/>
    <property type="molecule type" value="Genomic_DNA"/>
</dbReference>
<protein>
    <submittedName>
        <fullName evidence="1">Uncharacterized protein</fullName>
    </submittedName>
</protein>
<gene>
    <name evidence="1" type="ORF">L2E82_13732</name>
</gene>
<evidence type="ECO:0000313" key="1">
    <source>
        <dbReference type="EMBL" id="KAI3763737.1"/>
    </source>
</evidence>
<sequence length="143" mass="15554">MERCCYLKNEYNYHTYSSSSLYWLLDDPSLIGIVIFAAVLGGISARGMLTFLSGKFSSACVAALLTDAYCAQDDPNPVFMKRNYTYIDLIGGDLILSEPDPLIPSLLEEELPPNAAVDSGGAVGNGDEQSERGVEELRSGFKQ</sequence>
<organism evidence="1 2">
    <name type="scientific">Cichorium intybus</name>
    <name type="common">Chicory</name>
    <dbReference type="NCBI Taxonomy" id="13427"/>
    <lineage>
        <taxon>Eukaryota</taxon>
        <taxon>Viridiplantae</taxon>
        <taxon>Streptophyta</taxon>
        <taxon>Embryophyta</taxon>
        <taxon>Tracheophyta</taxon>
        <taxon>Spermatophyta</taxon>
        <taxon>Magnoliopsida</taxon>
        <taxon>eudicotyledons</taxon>
        <taxon>Gunneridae</taxon>
        <taxon>Pentapetalae</taxon>
        <taxon>asterids</taxon>
        <taxon>campanulids</taxon>
        <taxon>Asterales</taxon>
        <taxon>Asteraceae</taxon>
        <taxon>Cichorioideae</taxon>
        <taxon>Cichorieae</taxon>
        <taxon>Cichoriinae</taxon>
        <taxon>Cichorium</taxon>
    </lineage>
</organism>
<reference evidence="1 2" key="2">
    <citation type="journal article" date="2022" name="Mol. Ecol. Resour.">
        <title>The genomes of chicory, endive, great burdock and yacon provide insights into Asteraceae paleo-polyploidization history and plant inulin production.</title>
        <authorList>
            <person name="Fan W."/>
            <person name="Wang S."/>
            <person name="Wang H."/>
            <person name="Wang A."/>
            <person name="Jiang F."/>
            <person name="Liu H."/>
            <person name="Zhao H."/>
            <person name="Xu D."/>
            <person name="Zhang Y."/>
        </authorList>
    </citation>
    <scope>NUCLEOTIDE SEQUENCE [LARGE SCALE GENOMIC DNA]</scope>
    <source>
        <strain evidence="2">cv. Punajuju</strain>
        <tissue evidence="1">Leaves</tissue>
    </source>
</reference>
<comment type="caution">
    <text evidence="1">The sequence shown here is derived from an EMBL/GenBank/DDBJ whole genome shotgun (WGS) entry which is preliminary data.</text>
</comment>
<dbReference type="Proteomes" id="UP001055811">
    <property type="component" value="Linkage Group LG03"/>
</dbReference>
<accession>A0ACB9EZB1</accession>
<name>A0ACB9EZB1_CICIN</name>